<evidence type="ECO:0000313" key="2">
    <source>
        <dbReference type="RefSeq" id="XP_027768839.1"/>
    </source>
</evidence>
<protein>
    <submittedName>
        <fullName evidence="2">Uncharacterized protein LOC114074892</fullName>
    </submittedName>
</protein>
<dbReference type="PANTHER" id="PTHR31541">
    <property type="entry name" value="B3 DOMAIN PLANT PROTEIN-RELATED"/>
    <property type="match status" value="1"/>
</dbReference>
<reference evidence="2" key="2">
    <citation type="submission" date="2025-08" db="UniProtKB">
        <authorList>
            <consortium name="RefSeq"/>
        </authorList>
    </citation>
    <scope>IDENTIFICATION</scope>
</reference>
<sequence length="190" mass="21193">MTSVDYLLTVSEVSGLKSMYGEETAEQDEGFGMKKDERITQNIVSSYPHVVDQEVFDFDVPKGKRNRAPENNSDEENRLIQVDKNREKAVADNRENRGIRISSNSSPLPFNGKRSRDDNFKPVDRVVVMVVAPPPPAAVIVNRGELSIEFKNLIILYGGSLESAKLVSEKTLVVTDVTGKIFDPTKTDTF</sequence>
<dbReference type="GeneID" id="114074892"/>
<dbReference type="PANTHER" id="PTHR31541:SF63">
    <property type="entry name" value="TOSPOVIRUS RESISTANCE PROTEIN A"/>
    <property type="match status" value="1"/>
</dbReference>
<dbReference type="InterPro" id="IPR005508">
    <property type="entry name" value="At2g31720-like"/>
</dbReference>
<accession>A0ABM1UZC1</accession>
<gene>
    <name evidence="2" type="primary">LOC114074892</name>
</gene>
<evidence type="ECO:0000313" key="1">
    <source>
        <dbReference type="Proteomes" id="UP000694930"/>
    </source>
</evidence>
<proteinExistence type="predicted"/>
<reference evidence="1" key="1">
    <citation type="journal article" date="2014" name="Nat. Genet.">
        <title>The genome of the stress-tolerant wild tomato species Solanum pennellii.</title>
        <authorList>
            <person name="Bolger A."/>
            <person name="Scossa F."/>
            <person name="Bolger M.E."/>
            <person name="Lanz C."/>
            <person name="Maumus F."/>
            <person name="Tohge T."/>
            <person name="Quesneville H."/>
            <person name="Alseekh S."/>
            <person name="Sorensen I."/>
            <person name="Lichtenstein G."/>
            <person name="Fich E.A."/>
            <person name="Conte M."/>
            <person name="Keller H."/>
            <person name="Schneeberger K."/>
            <person name="Schwacke R."/>
            <person name="Ofner I."/>
            <person name="Vrebalov J."/>
            <person name="Xu Y."/>
            <person name="Osorio S."/>
            <person name="Aflitos S.A."/>
            <person name="Schijlen E."/>
            <person name="Jimenez-Gomez J.M."/>
            <person name="Ryngajllo M."/>
            <person name="Kimura S."/>
            <person name="Kumar R."/>
            <person name="Koenig D."/>
            <person name="Headland L.R."/>
            <person name="Maloof J.N."/>
            <person name="Sinha N."/>
            <person name="van Ham R.C."/>
            <person name="Lankhorst R.K."/>
            <person name="Mao L."/>
            <person name="Vogel A."/>
            <person name="Arsova B."/>
            <person name="Panstruga R."/>
            <person name="Fei Z."/>
            <person name="Rose J.K."/>
            <person name="Zamir D."/>
            <person name="Carrari F."/>
            <person name="Giovannoni J.J."/>
            <person name="Weigel D."/>
            <person name="Usadel B."/>
            <person name="Fernie A.R."/>
        </authorList>
    </citation>
    <scope>NUCLEOTIDE SEQUENCE [LARGE SCALE GENOMIC DNA]</scope>
    <source>
        <strain evidence="1">cv. LA0716</strain>
    </source>
</reference>
<dbReference type="Proteomes" id="UP000694930">
    <property type="component" value="Chromosome 11"/>
</dbReference>
<dbReference type="RefSeq" id="XP_027768839.1">
    <property type="nucleotide sequence ID" value="XM_027913038.1"/>
</dbReference>
<organism evidence="1 2">
    <name type="scientific">Solanum pennellii</name>
    <name type="common">Tomato</name>
    <name type="synonym">Lycopersicon pennellii</name>
    <dbReference type="NCBI Taxonomy" id="28526"/>
    <lineage>
        <taxon>Eukaryota</taxon>
        <taxon>Viridiplantae</taxon>
        <taxon>Streptophyta</taxon>
        <taxon>Embryophyta</taxon>
        <taxon>Tracheophyta</taxon>
        <taxon>Spermatophyta</taxon>
        <taxon>Magnoliopsida</taxon>
        <taxon>eudicotyledons</taxon>
        <taxon>Gunneridae</taxon>
        <taxon>Pentapetalae</taxon>
        <taxon>asterids</taxon>
        <taxon>lamiids</taxon>
        <taxon>Solanales</taxon>
        <taxon>Solanaceae</taxon>
        <taxon>Solanoideae</taxon>
        <taxon>Solaneae</taxon>
        <taxon>Solanum</taxon>
        <taxon>Solanum subgen. Lycopersicon</taxon>
    </lineage>
</organism>
<name>A0ABM1UZC1_SOLPN</name>
<keyword evidence="1" id="KW-1185">Reference proteome</keyword>